<organism evidence="1">
    <name type="scientific">Micrurus spixii</name>
    <name type="common">Amazon coral snake</name>
    <dbReference type="NCBI Taxonomy" id="129469"/>
    <lineage>
        <taxon>Eukaryota</taxon>
        <taxon>Metazoa</taxon>
        <taxon>Chordata</taxon>
        <taxon>Craniata</taxon>
        <taxon>Vertebrata</taxon>
        <taxon>Euteleostomi</taxon>
        <taxon>Lepidosauria</taxon>
        <taxon>Squamata</taxon>
        <taxon>Bifurcata</taxon>
        <taxon>Unidentata</taxon>
        <taxon>Episquamata</taxon>
        <taxon>Toxicofera</taxon>
        <taxon>Serpentes</taxon>
        <taxon>Colubroidea</taxon>
        <taxon>Elapidae</taxon>
        <taxon>Elapinae</taxon>
        <taxon>Micrurus</taxon>
    </lineage>
</organism>
<reference evidence="1" key="1">
    <citation type="submission" date="2017-07" db="EMBL/GenBank/DDBJ databases">
        <authorList>
            <person name="Mikheyev A."/>
            <person name="Grau M."/>
        </authorList>
    </citation>
    <scope>NUCLEOTIDE SEQUENCE</scope>
    <source>
        <tissue evidence="1">Venom_gland</tissue>
    </source>
</reference>
<name>A0A2D4LIJ6_9SAUR</name>
<accession>A0A2D4LIJ6</accession>
<protein>
    <submittedName>
        <fullName evidence="1">Uncharacterized protein</fullName>
    </submittedName>
</protein>
<proteinExistence type="predicted"/>
<evidence type="ECO:0000313" key="1">
    <source>
        <dbReference type="EMBL" id="LAB20877.1"/>
    </source>
</evidence>
<dbReference type="AlphaFoldDB" id="A0A2D4LIJ6"/>
<reference evidence="1" key="2">
    <citation type="submission" date="2017-11" db="EMBL/GenBank/DDBJ databases">
        <title>Coralsnake Venomics: Analyses of Venom Gland Transcriptomes and Proteomes of Six Brazilian Taxa.</title>
        <authorList>
            <person name="Aird S.D."/>
            <person name="Jorge da Silva N."/>
            <person name="Qiu L."/>
            <person name="Villar-Briones A."/>
            <person name="Aparecida-Saddi V."/>
            <person name="Campos-Telles M.P."/>
            <person name="Grau M."/>
            <person name="Mikheyev A.S."/>
        </authorList>
    </citation>
    <scope>NUCLEOTIDE SEQUENCE</scope>
    <source>
        <tissue evidence="1">Venom_gland</tissue>
    </source>
</reference>
<sequence length="131" mass="14318">MSEPRGLGQPAPFRSKLHSTLPLEETFPTLSLNLLMSLCIPIFPHIHHSLVKFSYIVLVEMLCEKSHVIGLVQKAARSSLTGILGCLSPSVCHFTHLSPPYALSTAALPTTSWNGTLLKTWHNGTNTNSTK</sequence>
<dbReference type="EMBL" id="IACM01014203">
    <property type="protein sequence ID" value="LAB20877.1"/>
    <property type="molecule type" value="Transcribed_RNA"/>
</dbReference>